<dbReference type="RefSeq" id="WP_163118158.1">
    <property type="nucleotide sequence ID" value="NZ_AP031416.1"/>
</dbReference>
<reference evidence="1 2" key="1">
    <citation type="submission" date="2019-04" db="EMBL/GenBank/DDBJ databases">
        <authorList>
            <person name="Schori C."/>
            <person name="Ahrens C."/>
        </authorList>
    </citation>
    <scope>NUCLEOTIDE SEQUENCE [LARGE SCALE GENOMIC DNA]</scope>
    <source>
        <strain evidence="1 2">DSM 2950</strain>
    </source>
</reference>
<dbReference type="InterPro" id="IPR008878">
    <property type="entry name" value="Transposase_IS66_Orf2"/>
</dbReference>
<evidence type="ECO:0000313" key="2">
    <source>
        <dbReference type="Proteomes" id="UP000515789"/>
    </source>
</evidence>
<dbReference type="EMBL" id="CP039126">
    <property type="protein sequence ID" value="QMW77355.1"/>
    <property type="molecule type" value="Genomic_DNA"/>
</dbReference>
<accession>A0A7G5MRW2</accession>
<dbReference type="PANTHER" id="PTHR36455">
    <property type="match status" value="1"/>
</dbReference>
<evidence type="ECO:0000313" key="1">
    <source>
        <dbReference type="EMBL" id="QMW77355.1"/>
    </source>
</evidence>
<sequence>MLGDIPQAENIYLACGYTDMRKAINGLAAIVQQNFKLNLFSNSLFLFCERNCSHLKALYWEEKGFVLLYKRLEYGRFQWPRSQEELRQISYQELRWLLEGLSIDQPKAVKKLFMALSFASLKRKTLWK</sequence>
<dbReference type="PANTHER" id="PTHR36455:SF1">
    <property type="entry name" value="BLR8292 PROTEIN"/>
    <property type="match status" value="1"/>
</dbReference>
<organism evidence="1 2">
    <name type="scientific">Blautia producta</name>
    <dbReference type="NCBI Taxonomy" id="33035"/>
    <lineage>
        <taxon>Bacteria</taxon>
        <taxon>Bacillati</taxon>
        <taxon>Bacillota</taxon>
        <taxon>Clostridia</taxon>
        <taxon>Lachnospirales</taxon>
        <taxon>Lachnospiraceae</taxon>
        <taxon>Blautia</taxon>
    </lineage>
</organism>
<name>A0A7G5MRW2_9FIRM</name>
<dbReference type="NCBIfam" id="NF033819">
    <property type="entry name" value="IS66_TnpB"/>
    <property type="match status" value="1"/>
</dbReference>
<dbReference type="Pfam" id="PF05717">
    <property type="entry name" value="TnpB_IS66"/>
    <property type="match status" value="1"/>
</dbReference>
<dbReference type="Proteomes" id="UP000515789">
    <property type="component" value="Chromosome"/>
</dbReference>
<dbReference type="GeneID" id="75055387"/>
<dbReference type="AlphaFoldDB" id="A0A7G5MRW2"/>
<gene>
    <name evidence="1" type="primary">tnpB</name>
    <name evidence="1" type="ORF">E5259_06985</name>
</gene>
<protein>
    <submittedName>
        <fullName evidence="1">IS66 family insertion sequence element accessory protein TnpB</fullName>
    </submittedName>
</protein>
<proteinExistence type="predicted"/>